<keyword evidence="8" id="KW-1185">Reference proteome</keyword>
<protein>
    <recommendedName>
        <fullName evidence="9">G-protein coupled receptors family 1 profile domain-containing protein</fullName>
    </recommendedName>
</protein>
<evidence type="ECO:0000313" key="7">
    <source>
        <dbReference type="EMBL" id="CAI8022373.1"/>
    </source>
</evidence>
<evidence type="ECO:0000256" key="1">
    <source>
        <dbReference type="ARBA" id="ARBA00004141"/>
    </source>
</evidence>
<dbReference type="PANTHER" id="PTHR23112:SF0">
    <property type="entry name" value="TRANSMEMBRANE PROTEIN 116"/>
    <property type="match status" value="1"/>
</dbReference>
<dbReference type="PANTHER" id="PTHR23112">
    <property type="entry name" value="G PROTEIN-COUPLED RECEPTOR 157-RELATED"/>
    <property type="match status" value="1"/>
</dbReference>
<feature type="transmembrane region" description="Helical" evidence="6">
    <location>
        <begin position="337"/>
        <end position="360"/>
    </location>
</feature>
<evidence type="ECO:0000313" key="8">
    <source>
        <dbReference type="Proteomes" id="UP001174909"/>
    </source>
</evidence>
<feature type="compositionally biased region" description="Acidic residues" evidence="5">
    <location>
        <begin position="390"/>
        <end position="404"/>
    </location>
</feature>
<evidence type="ECO:0000256" key="2">
    <source>
        <dbReference type="ARBA" id="ARBA00022692"/>
    </source>
</evidence>
<feature type="transmembrane region" description="Helical" evidence="6">
    <location>
        <begin position="69"/>
        <end position="91"/>
    </location>
</feature>
<evidence type="ECO:0000256" key="3">
    <source>
        <dbReference type="ARBA" id="ARBA00022989"/>
    </source>
</evidence>
<dbReference type="EMBL" id="CASHTH010001948">
    <property type="protein sequence ID" value="CAI8022373.1"/>
    <property type="molecule type" value="Genomic_DNA"/>
</dbReference>
<name>A0AA35WI74_GEOBA</name>
<keyword evidence="3 6" id="KW-1133">Transmembrane helix</keyword>
<reference evidence="7" key="1">
    <citation type="submission" date="2023-03" db="EMBL/GenBank/DDBJ databases">
        <authorList>
            <person name="Steffen K."/>
            <person name="Cardenas P."/>
        </authorList>
    </citation>
    <scope>NUCLEOTIDE SEQUENCE</scope>
</reference>
<evidence type="ECO:0008006" key="9">
    <source>
        <dbReference type="Google" id="ProtNLM"/>
    </source>
</evidence>
<comment type="subcellular location">
    <subcellularLocation>
        <location evidence="1">Membrane</location>
        <topology evidence="1">Multi-pass membrane protein</topology>
    </subcellularLocation>
</comment>
<accession>A0AA35WI74</accession>
<dbReference type="SUPFAM" id="SSF81321">
    <property type="entry name" value="Family A G protein-coupled receptor-like"/>
    <property type="match status" value="1"/>
</dbReference>
<keyword evidence="4 6" id="KW-0472">Membrane</keyword>
<dbReference type="AlphaFoldDB" id="A0AA35WI74"/>
<feature type="transmembrane region" description="Helical" evidence="6">
    <location>
        <begin position="103"/>
        <end position="129"/>
    </location>
</feature>
<evidence type="ECO:0000256" key="5">
    <source>
        <dbReference type="SAM" id="MobiDB-lite"/>
    </source>
</evidence>
<feature type="transmembrane region" description="Helical" evidence="6">
    <location>
        <begin position="231"/>
        <end position="254"/>
    </location>
</feature>
<comment type="caution">
    <text evidence="7">The sequence shown here is derived from an EMBL/GenBank/DDBJ whole genome shotgun (WGS) entry which is preliminary data.</text>
</comment>
<dbReference type="Gene3D" id="1.20.1070.10">
    <property type="entry name" value="Rhodopsin 7-helix transmembrane proteins"/>
    <property type="match status" value="1"/>
</dbReference>
<keyword evidence="2 6" id="KW-0812">Transmembrane</keyword>
<feature type="transmembrane region" description="Helical" evidence="6">
    <location>
        <begin position="294"/>
        <end position="317"/>
    </location>
</feature>
<dbReference type="GO" id="GO:0007189">
    <property type="term" value="P:adenylate cyclase-activating G protein-coupled receptor signaling pathway"/>
    <property type="evidence" value="ECO:0007669"/>
    <property type="project" value="TreeGrafter"/>
</dbReference>
<evidence type="ECO:0000256" key="4">
    <source>
        <dbReference type="ARBA" id="ARBA00023136"/>
    </source>
</evidence>
<proteinExistence type="predicted"/>
<dbReference type="GO" id="GO:0004930">
    <property type="term" value="F:G protein-coupled receptor activity"/>
    <property type="evidence" value="ECO:0007669"/>
    <property type="project" value="TreeGrafter"/>
</dbReference>
<evidence type="ECO:0000256" key="6">
    <source>
        <dbReference type="SAM" id="Phobius"/>
    </source>
</evidence>
<feature type="compositionally biased region" description="Basic and acidic residues" evidence="5">
    <location>
        <begin position="422"/>
        <end position="433"/>
    </location>
</feature>
<sequence>MDFDTLSNNSSEGNGCAIDCHMETKEKGEFDVVAVLRLVTSSLSIIGALSVVGSAVYRRTVCNPKVHPIFVLSIVDTLLSALWISGALVWLKGGFEHHPPLRVGCFTITCMTVILQCVAMNVTLIYALLAYSSIKQRDFSGVYMVQQQPVSVHVWPPLCSFTAYFIAWTLPIPLIMIPFGVIAQQYKIVDKASDCTCWCLPFYGNILPRANIGLRNHHEGNDYLLHLHYFISSYATVLITNFAISFCCMVVIYYKVFRRIKRMIVTQDNNENTPLYGATRAMILAGQKDAKKRVFLFISIFFVTGIITSSLGIKSIVFLMKNHNHHQNYHEVEKEMFISFIFEALFVPSQGFMNALAYGWTRGDFLSVMTTRRHNRTLSDSVATSYKGMEEEEEEETEVEDEREDWERGFHPENSLLSSFNRARDSMTGERRQRGNTALTPVSPGELLGTPSY</sequence>
<gene>
    <name evidence="7" type="ORF">GBAR_LOCUS13152</name>
</gene>
<organism evidence="7 8">
    <name type="scientific">Geodia barretti</name>
    <name type="common">Barrett's horny sponge</name>
    <dbReference type="NCBI Taxonomy" id="519541"/>
    <lineage>
        <taxon>Eukaryota</taxon>
        <taxon>Metazoa</taxon>
        <taxon>Porifera</taxon>
        <taxon>Demospongiae</taxon>
        <taxon>Heteroscleromorpha</taxon>
        <taxon>Tetractinellida</taxon>
        <taxon>Astrophorina</taxon>
        <taxon>Geodiidae</taxon>
        <taxon>Geodia</taxon>
    </lineage>
</organism>
<dbReference type="Proteomes" id="UP001174909">
    <property type="component" value="Unassembled WGS sequence"/>
</dbReference>
<feature type="region of interest" description="Disordered" evidence="5">
    <location>
        <begin position="383"/>
        <end position="453"/>
    </location>
</feature>
<feature type="transmembrane region" description="Helical" evidence="6">
    <location>
        <begin position="34"/>
        <end position="57"/>
    </location>
</feature>
<dbReference type="GO" id="GO:0005886">
    <property type="term" value="C:plasma membrane"/>
    <property type="evidence" value="ECO:0007669"/>
    <property type="project" value="TreeGrafter"/>
</dbReference>